<dbReference type="InterPro" id="IPR017871">
    <property type="entry name" value="ABC_transporter-like_CS"/>
</dbReference>
<evidence type="ECO:0000313" key="12">
    <source>
        <dbReference type="EMBL" id="QHQ61693.1"/>
    </source>
</evidence>
<keyword evidence="4 9" id="KW-0812">Transmembrane</keyword>
<evidence type="ECO:0000259" key="11">
    <source>
        <dbReference type="PROSITE" id="PS50929"/>
    </source>
</evidence>
<feature type="transmembrane region" description="Helical" evidence="9">
    <location>
        <begin position="280"/>
        <end position="300"/>
    </location>
</feature>
<keyword evidence="6 12" id="KW-0067">ATP-binding</keyword>
<dbReference type="InterPro" id="IPR036640">
    <property type="entry name" value="ABC1_TM_sf"/>
</dbReference>
<dbReference type="PROSITE" id="PS00211">
    <property type="entry name" value="ABC_TRANSPORTER_1"/>
    <property type="match status" value="1"/>
</dbReference>
<dbReference type="SMART" id="SM00382">
    <property type="entry name" value="AAA"/>
    <property type="match status" value="1"/>
</dbReference>
<keyword evidence="8 9" id="KW-0472">Membrane</keyword>
<feature type="transmembrane region" description="Helical" evidence="9">
    <location>
        <begin position="238"/>
        <end position="260"/>
    </location>
</feature>
<evidence type="ECO:0000259" key="10">
    <source>
        <dbReference type="PROSITE" id="PS50893"/>
    </source>
</evidence>
<feature type="transmembrane region" description="Helical" evidence="9">
    <location>
        <begin position="15"/>
        <end position="37"/>
    </location>
</feature>
<keyword evidence="13" id="KW-1185">Reference proteome</keyword>
<dbReference type="SUPFAM" id="SSF90123">
    <property type="entry name" value="ABC transporter transmembrane region"/>
    <property type="match status" value="1"/>
</dbReference>
<dbReference type="SUPFAM" id="SSF52540">
    <property type="entry name" value="P-loop containing nucleoside triphosphate hydrolases"/>
    <property type="match status" value="1"/>
</dbReference>
<feature type="transmembrane region" description="Helical" evidence="9">
    <location>
        <begin position="135"/>
        <end position="153"/>
    </location>
</feature>
<gene>
    <name evidence="12" type="ORF">Ana3638_13680</name>
</gene>
<dbReference type="PROSITE" id="PS50893">
    <property type="entry name" value="ABC_TRANSPORTER_2"/>
    <property type="match status" value="1"/>
</dbReference>
<reference evidence="12 13" key="1">
    <citation type="submission" date="2020-01" db="EMBL/GenBank/DDBJ databases">
        <title>Genome analysis of Anaerocolumna sp. CBA3638.</title>
        <authorList>
            <person name="Kim J."/>
            <person name="Roh S.W."/>
        </authorList>
    </citation>
    <scope>NUCLEOTIDE SEQUENCE [LARGE SCALE GENOMIC DNA]</scope>
    <source>
        <strain evidence="12 13">CBA3638</strain>
    </source>
</reference>
<evidence type="ECO:0000256" key="4">
    <source>
        <dbReference type="ARBA" id="ARBA00022692"/>
    </source>
</evidence>
<keyword evidence="2" id="KW-0813">Transport</keyword>
<evidence type="ECO:0000256" key="7">
    <source>
        <dbReference type="ARBA" id="ARBA00022989"/>
    </source>
</evidence>
<dbReference type="GO" id="GO:0005886">
    <property type="term" value="C:plasma membrane"/>
    <property type="evidence" value="ECO:0007669"/>
    <property type="project" value="UniProtKB-SubCell"/>
</dbReference>
<dbReference type="EMBL" id="CP048000">
    <property type="protein sequence ID" value="QHQ61693.1"/>
    <property type="molecule type" value="Genomic_DNA"/>
</dbReference>
<dbReference type="InterPro" id="IPR039421">
    <property type="entry name" value="Type_1_exporter"/>
</dbReference>
<dbReference type="PROSITE" id="PS50929">
    <property type="entry name" value="ABC_TM1F"/>
    <property type="match status" value="1"/>
</dbReference>
<name>A0A6P1TMJ8_9FIRM</name>
<comment type="subcellular location">
    <subcellularLocation>
        <location evidence="1">Cell membrane</location>
        <topology evidence="1">Multi-pass membrane protein</topology>
    </subcellularLocation>
</comment>
<dbReference type="InterPro" id="IPR003593">
    <property type="entry name" value="AAA+_ATPase"/>
</dbReference>
<dbReference type="Gene3D" id="3.40.50.300">
    <property type="entry name" value="P-loop containing nucleotide triphosphate hydrolases"/>
    <property type="match status" value="1"/>
</dbReference>
<evidence type="ECO:0000256" key="6">
    <source>
        <dbReference type="ARBA" id="ARBA00022840"/>
    </source>
</evidence>
<dbReference type="PANTHER" id="PTHR43394:SF1">
    <property type="entry name" value="ATP-BINDING CASSETTE SUB-FAMILY B MEMBER 10, MITOCHONDRIAL"/>
    <property type="match status" value="1"/>
</dbReference>
<dbReference type="AlphaFoldDB" id="A0A6P1TMJ8"/>
<dbReference type="InterPro" id="IPR011527">
    <property type="entry name" value="ABC1_TM_dom"/>
</dbReference>
<evidence type="ECO:0000256" key="9">
    <source>
        <dbReference type="SAM" id="Phobius"/>
    </source>
</evidence>
<organism evidence="12 13">
    <name type="scientific">Anaerocolumna sedimenticola</name>
    <dbReference type="NCBI Taxonomy" id="2696063"/>
    <lineage>
        <taxon>Bacteria</taxon>
        <taxon>Bacillati</taxon>
        <taxon>Bacillota</taxon>
        <taxon>Clostridia</taxon>
        <taxon>Lachnospirales</taxon>
        <taxon>Lachnospiraceae</taxon>
        <taxon>Anaerocolumna</taxon>
    </lineage>
</organism>
<proteinExistence type="predicted"/>
<feature type="domain" description="ABC transmembrane type-1" evidence="11">
    <location>
        <begin position="17"/>
        <end position="298"/>
    </location>
</feature>
<dbReference type="CDD" id="cd18548">
    <property type="entry name" value="ABC_6TM_Tm287_like"/>
    <property type="match status" value="1"/>
</dbReference>
<dbReference type="KEGG" id="anr:Ana3638_13680"/>
<sequence>MVKKLAACIGDYKKYAILTPIVMVGEVMMEILIPFVMSKIIDIGILGNGGITYIIKMGILMITMALISLCFGAVGGKFAAIAGMGFAKNLRKRLFDKVQDFSFANVDKFSTPSLVTRLTTDVTNTQNAFMMLIRMAVRAPIMLIGATIMAIIMNAKLSIVFLIAIPFLGFALYIIMSKAHPRFVAMLKLYDRMNSDVQENLVGIRVVKAFVREAYEKTKFQNSANAVRKAQVRAEKLIILNGPVMQISMYGCILAVLWFGGNMVMKGSFEIGQISSFINYITQILMSLMMISMIFIMLVISRASMTRIVEVLDEEIDIKDNSTGLQNKVEDGSIEFNHVSFSYAKDKENLTLSDINFHINSGETIGIIGGTGSSKSTLVSLIPRLYDVLEGEIKVGGINVKDYALETLRNDVAMVLQKNVLFSGTIRENLKWGNEAATEVEIVSACKAAQAYDFIMSFPDGLETDLGQGGVNVSGGQKQRLCIARALLKKPKIIILDDSTSAVDTATDSKIRRAFKETLTDTTTIIIAQRISSVCDADRILVLDDGKIDAFASHEELMKNNKIYREVYESQQKGDE</sequence>
<dbReference type="GO" id="GO:0016887">
    <property type="term" value="F:ATP hydrolysis activity"/>
    <property type="evidence" value="ECO:0007669"/>
    <property type="project" value="InterPro"/>
</dbReference>
<evidence type="ECO:0000256" key="8">
    <source>
        <dbReference type="ARBA" id="ARBA00023136"/>
    </source>
</evidence>
<dbReference type="Proteomes" id="UP000464314">
    <property type="component" value="Chromosome"/>
</dbReference>
<dbReference type="FunFam" id="3.40.50.300:FF:000221">
    <property type="entry name" value="Multidrug ABC transporter ATP-binding protein"/>
    <property type="match status" value="1"/>
</dbReference>
<evidence type="ECO:0000256" key="1">
    <source>
        <dbReference type="ARBA" id="ARBA00004651"/>
    </source>
</evidence>
<dbReference type="RefSeq" id="WP_161838518.1">
    <property type="nucleotide sequence ID" value="NZ_CP048000.1"/>
</dbReference>
<dbReference type="Pfam" id="PF00005">
    <property type="entry name" value="ABC_tran"/>
    <property type="match status" value="1"/>
</dbReference>
<accession>A0A6P1TMJ8</accession>
<evidence type="ECO:0000256" key="3">
    <source>
        <dbReference type="ARBA" id="ARBA00022475"/>
    </source>
</evidence>
<keyword evidence="3" id="KW-1003">Cell membrane</keyword>
<feature type="transmembrane region" description="Helical" evidence="9">
    <location>
        <begin position="159"/>
        <end position="176"/>
    </location>
</feature>
<keyword evidence="5" id="KW-0547">Nucleotide-binding</keyword>
<dbReference type="GO" id="GO:0005524">
    <property type="term" value="F:ATP binding"/>
    <property type="evidence" value="ECO:0007669"/>
    <property type="project" value="UniProtKB-KW"/>
</dbReference>
<dbReference type="Gene3D" id="1.20.1560.10">
    <property type="entry name" value="ABC transporter type 1, transmembrane domain"/>
    <property type="match status" value="1"/>
</dbReference>
<dbReference type="Pfam" id="PF00664">
    <property type="entry name" value="ABC_membrane"/>
    <property type="match status" value="1"/>
</dbReference>
<dbReference type="PANTHER" id="PTHR43394">
    <property type="entry name" value="ATP-DEPENDENT PERMEASE MDL1, MITOCHONDRIAL"/>
    <property type="match status" value="1"/>
</dbReference>
<evidence type="ECO:0000256" key="2">
    <source>
        <dbReference type="ARBA" id="ARBA00022448"/>
    </source>
</evidence>
<evidence type="ECO:0000313" key="13">
    <source>
        <dbReference type="Proteomes" id="UP000464314"/>
    </source>
</evidence>
<dbReference type="InterPro" id="IPR027417">
    <property type="entry name" value="P-loop_NTPase"/>
</dbReference>
<protein>
    <submittedName>
        <fullName evidence="12">ATP-binding cassette domain-containing protein</fullName>
    </submittedName>
</protein>
<feature type="domain" description="ABC transporter" evidence="10">
    <location>
        <begin position="334"/>
        <end position="570"/>
    </location>
</feature>
<feature type="transmembrane region" description="Helical" evidence="9">
    <location>
        <begin position="57"/>
        <end position="87"/>
    </location>
</feature>
<dbReference type="GO" id="GO:0015421">
    <property type="term" value="F:ABC-type oligopeptide transporter activity"/>
    <property type="evidence" value="ECO:0007669"/>
    <property type="project" value="TreeGrafter"/>
</dbReference>
<evidence type="ECO:0000256" key="5">
    <source>
        <dbReference type="ARBA" id="ARBA00022741"/>
    </source>
</evidence>
<keyword evidence="7 9" id="KW-1133">Transmembrane helix</keyword>
<dbReference type="InterPro" id="IPR003439">
    <property type="entry name" value="ABC_transporter-like_ATP-bd"/>
</dbReference>